<comment type="caution">
    <text evidence="1">The sequence shown here is derived from an EMBL/GenBank/DDBJ whole genome shotgun (WGS) entry which is preliminary data.</text>
</comment>
<dbReference type="RefSeq" id="WP_176351763.1">
    <property type="nucleotide sequence ID" value="NZ_JABWDU010000001.1"/>
</dbReference>
<reference evidence="1 2" key="1">
    <citation type="submission" date="2020-06" db="EMBL/GenBank/DDBJ databases">
        <authorList>
            <person name="Grouzdev D.S."/>
        </authorList>
    </citation>
    <scope>NUCLEOTIDE SEQUENCE [LARGE SCALE GENOMIC DNA]</scope>
    <source>
        <strain evidence="1 2">HO-A22</strain>
    </source>
</reference>
<proteinExistence type="predicted"/>
<name>A0A7Y6Q2W7_9HYPH</name>
<accession>A0A7Y6Q2W7</accession>
<dbReference type="EMBL" id="JABWDU010000001">
    <property type="protein sequence ID" value="NVD38076.1"/>
    <property type="molecule type" value="Genomic_DNA"/>
</dbReference>
<gene>
    <name evidence="1" type="ORF">HT585_04350</name>
</gene>
<protein>
    <submittedName>
        <fullName evidence="1">Uncharacterized protein</fullName>
    </submittedName>
</protein>
<evidence type="ECO:0000313" key="2">
    <source>
        <dbReference type="Proteomes" id="UP000520198"/>
    </source>
</evidence>
<sequence length="129" mass="13528">MVASQAAVATATHAAPPSPADTGIPMALLELELSLDGFSGSKDDFTAFIRTVADNVGGEFLFALPASGLIENCLSIAVLRLGETEGETSPILFVCLEEEGSTIRLEHPGEATQDLKSFAESFVGVLERM</sequence>
<organism evidence="1 2">
    <name type="scientific">Ensifer oleiphilus</name>
    <dbReference type="NCBI Taxonomy" id="2742698"/>
    <lineage>
        <taxon>Bacteria</taxon>
        <taxon>Pseudomonadati</taxon>
        <taxon>Pseudomonadota</taxon>
        <taxon>Alphaproteobacteria</taxon>
        <taxon>Hyphomicrobiales</taxon>
        <taxon>Rhizobiaceae</taxon>
        <taxon>Sinorhizobium/Ensifer group</taxon>
        <taxon>Ensifer</taxon>
    </lineage>
</organism>
<dbReference type="Proteomes" id="UP000520198">
    <property type="component" value="Unassembled WGS sequence"/>
</dbReference>
<keyword evidence="2" id="KW-1185">Reference proteome</keyword>
<dbReference type="AlphaFoldDB" id="A0A7Y6Q2W7"/>
<evidence type="ECO:0000313" key="1">
    <source>
        <dbReference type="EMBL" id="NVD38076.1"/>
    </source>
</evidence>